<reference evidence="2 3" key="1">
    <citation type="submission" date="2014-08" db="EMBL/GenBank/DDBJ databases">
        <authorList>
            <person name="Chen Y.-H."/>
        </authorList>
    </citation>
    <scope>NUCLEOTIDE SEQUENCE [LARGE SCALE GENOMIC DNA]</scope>
</reference>
<sequence length="436" mass="47497">MKALHKSGQKETVQNGAWRNRPRPDKGVRDWGVRNWGWVRLALLLLAVLLALPAGLSPAAAQEPIPRRNLFDYLFGGPRYERDDRYERPAPYGRRRYDRDGSIIEMKPRPRRSTGRAAAPRPVQPIAPLAPEPVAKIDNAKQVLVVGDFMAGGIGSELETAFATAPGVAITERSDGSSGLVREDHFDWAAELPAMLDEVKPAVVVIMLGANDRQQMTIGSTKEKFRSDAWFKEYERRVTELVGVVASRKLPLLWVGLPSFQSPVATADAVTLNAIYRNQAEKAGGEFVDIWEGFVDEDGKFVITGSDVNGQQVRLRGSDGITFTKAGKQKLAFYVEKLARRHLGEMASPDVVKLDGSNLPALSALPASPGQAVPTHPISLSDPELDGGKDLLGAAPLPSLLVETPRDKLVRRGELAPAPAGRIDDYRVPAVSAATR</sequence>
<feature type="compositionally biased region" description="Basic and acidic residues" evidence="1">
    <location>
        <begin position="95"/>
        <end position="108"/>
    </location>
</feature>
<dbReference type="Gene3D" id="3.40.50.1110">
    <property type="entry name" value="SGNH hydrolase"/>
    <property type="match status" value="1"/>
</dbReference>
<dbReference type="SUPFAM" id="SSF52266">
    <property type="entry name" value="SGNH hydrolase"/>
    <property type="match status" value="1"/>
</dbReference>
<dbReference type="Proteomes" id="UP000046176">
    <property type="component" value="Unassembled WGS sequence"/>
</dbReference>
<protein>
    <submittedName>
        <fullName evidence="2">Uncharacterized protein</fullName>
    </submittedName>
</protein>
<proteinExistence type="predicted"/>
<dbReference type="InterPro" id="IPR007407">
    <property type="entry name" value="DUF459"/>
</dbReference>
<dbReference type="AlphaFoldDB" id="A0A0T7G2R2"/>
<name>A0A0T7G2R2_NEOGA</name>
<dbReference type="OrthoDB" id="9805649at2"/>
<accession>A0A0T7G2R2</accession>
<feature type="region of interest" description="Disordered" evidence="1">
    <location>
        <begin position="1"/>
        <end position="24"/>
    </location>
</feature>
<feature type="region of interest" description="Disordered" evidence="1">
    <location>
        <begin position="365"/>
        <end position="385"/>
    </location>
</feature>
<organism evidence="2 3">
    <name type="scientific">Neorhizobium galegae bv. officinalis</name>
    <dbReference type="NCBI Taxonomy" id="323656"/>
    <lineage>
        <taxon>Bacteria</taxon>
        <taxon>Pseudomonadati</taxon>
        <taxon>Pseudomonadota</taxon>
        <taxon>Alphaproteobacteria</taxon>
        <taxon>Hyphomicrobiales</taxon>
        <taxon>Rhizobiaceae</taxon>
        <taxon>Rhizobium/Agrobacterium group</taxon>
        <taxon>Neorhizobium</taxon>
    </lineage>
</organism>
<evidence type="ECO:0000313" key="2">
    <source>
        <dbReference type="EMBL" id="CDZ41615.1"/>
    </source>
</evidence>
<dbReference type="InterPro" id="IPR036514">
    <property type="entry name" value="SGNH_hydro_sf"/>
</dbReference>
<gene>
    <name evidence="2" type="ORF">NGAL_HAMBI1145_59880</name>
</gene>
<dbReference type="Pfam" id="PF04311">
    <property type="entry name" value="DUF459"/>
    <property type="match status" value="1"/>
</dbReference>
<feature type="region of interest" description="Disordered" evidence="1">
    <location>
        <begin position="85"/>
        <end position="126"/>
    </location>
</feature>
<evidence type="ECO:0000313" key="3">
    <source>
        <dbReference type="Proteomes" id="UP000046176"/>
    </source>
</evidence>
<dbReference type="EMBL" id="CCRH01000038">
    <property type="protein sequence ID" value="CDZ41615.1"/>
    <property type="molecule type" value="Genomic_DNA"/>
</dbReference>
<dbReference type="CDD" id="cd01829">
    <property type="entry name" value="SGNH_hydrolase_peri2"/>
    <property type="match status" value="1"/>
</dbReference>
<evidence type="ECO:0000256" key="1">
    <source>
        <dbReference type="SAM" id="MobiDB-lite"/>
    </source>
</evidence>
<dbReference type="GO" id="GO:0016788">
    <property type="term" value="F:hydrolase activity, acting on ester bonds"/>
    <property type="evidence" value="ECO:0007669"/>
    <property type="project" value="UniProtKB-ARBA"/>
</dbReference>